<dbReference type="InterPro" id="IPR052158">
    <property type="entry name" value="INH-QAR"/>
</dbReference>
<dbReference type="InterPro" id="IPR029062">
    <property type="entry name" value="Class_I_gatase-like"/>
</dbReference>
<dbReference type="PANTHER" id="PTHR43130:SF7">
    <property type="entry name" value="DJ-1_PFPI DOMAIN-CONTAINING PROTEIN"/>
    <property type="match status" value="1"/>
</dbReference>
<sequence>MAPLRVGSLLVGDVVQFLDTASVDVLAMLTKEYLQHAGLSEDIVAKGVDMELLYIAEQGSGLSPLTGGLKVNITHGFANAGQLDYLLVPGPSPAYQASAAEKAFIREQLPGLKALLGICTGSFVLAEAGVLDGVTATATRGLLPRYREAAPQVKWVEKRWEVEGKIWTSGGVTNGHDMVAAFARKTFDPELVELVLTAADTGHRAQAYADKV</sequence>
<dbReference type="Pfam" id="PF01965">
    <property type="entry name" value="DJ-1_PfpI"/>
    <property type="match status" value="1"/>
</dbReference>
<dbReference type="EMBL" id="BPQB01000001">
    <property type="protein sequence ID" value="GJE84063.1"/>
    <property type="molecule type" value="Genomic_DNA"/>
</dbReference>
<name>A0A9P3FVX3_9APHY</name>
<feature type="domain" description="DJ-1/PfpI" evidence="1">
    <location>
        <begin position="32"/>
        <end position="182"/>
    </location>
</feature>
<evidence type="ECO:0000259" key="1">
    <source>
        <dbReference type="Pfam" id="PF01965"/>
    </source>
</evidence>
<dbReference type="InterPro" id="IPR002818">
    <property type="entry name" value="DJ-1/PfpI"/>
</dbReference>
<reference evidence="2 3" key="1">
    <citation type="submission" date="2021-08" db="EMBL/GenBank/DDBJ databases">
        <title>Draft Genome Sequence of Phanerochaete sordida strain YK-624.</title>
        <authorList>
            <person name="Mori T."/>
            <person name="Dohra H."/>
            <person name="Suzuki T."/>
            <person name="Kawagishi H."/>
            <person name="Hirai H."/>
        </authorList>
    </citation>
    <scope>NUCLEOTIDE SEQUENCE [LARGE SCALE GENOMIC DNA]</scope>
    <source>
        <strain evidence="2 3">YK-624</strain>
    </source>
</reference>
<dbReference type="AlphaFoldDB" id="A0A9P3FVX3"/>
<keyword evidence="3" id="KW-1185">Reference proteome</keyword>
<keyword evidence="2" id="KW-0315">Glutamine amidotransferase</keyword>
<accession>A0A9P3FVX3</accession>
<evidence type="ECO:0000313" key="3">
    <source>
        <dbReference type="Proteomes" id="UP000703269"/>
    </source>
</evidence>
<evidence type="ECO:0000313" key="2">
    <source>
        <dbReference type="EMBL" id="GJE84063.1"/>
    </source>
</evidence>
<comment type="caution">
    <text evidence="2">The sequence shown here is derived from an EMBL/GenBank/DDBJ whole genome shotgun (WGS) entry which is preliminary data.</text>
</comment>
<proteinExistence type="predicted"/>
<organism evidence="2 3">
    <name type="scientific">Phanerochaete sordida</name>
    <dbReference type="NCBI Taxonomy" id="48140"/>
    <lineage>
        <taxon>Eukaryota</taxon>
        <taxon>Fungi</taxon>
        <taxon>Dikarya</taxon>
        <taxon>Basidiomycota</taxon>
        <taxon>Agaricomycotina</taxon>
        <taxon>Agaricomycetes</taxon>
        <taxon>Polyporales</taxon>
        <taxon>Phanerochaetaceae</taxon>
        <taxon>Phanerochaete</taxon>
    </lineage>
</organism>
<dbReference type="Proteomes" id="UP000703269">
    <property type="component" value="Unassembled WGS sequence"/>
</dbReference>
<protein>
    <submittedName>
        <fullName evidence="2">Class I glutamine amidotransferase-like protein</fullName>
    </submittedName>
</protein>
<dbReference type="Gene3D" id="3.40.50.880">
    <property type="match status" value="1"/>
</dbReference>
<dbReference type="PANTHER" id="PTHR43130">
    <property type="entry name" value="ARAC-FAMILY TRANSCRIPTIONAL REGULATOR"/>
    <property type="match status" value="1"/>
</dbReference>
<dbReference type="OrthoDB" id="543156at2759"/>
<dbReference type="SUPFAM" id="SSF52317">
    <property type="entry name" value="Class I glutamine amidotransferase-like"/>
    <property type="match status" value="1"/>
</dbReference>
<gene>
    <name evidence="2" type="ORF">PsYK624_001380</name>
</gene>